<dbReference type="CDD" id="cd10791">
    <property type="entry name" value="GH38N_AMII_like_1"/>
    <property type="match status" value="1"/>
</dbReference>
<accession>A0A327QV60</accession>
<dbReference type="EMBL" id="QLLL01000002">
    <property type="protein sequence ID" value="RAJ08260.1"/>
    <property type="molecule type" value="Genomic_DNA"/>
</dbReference>
<dbReference type="GO" id="GO:0006013">
    <property type="term" value="P:mannose metabolic process"/>
    <property type="evidence" value="ECO:0007669"/>
    <property type="project" value="InterPro"/>
</dbReference>
<evidence type="ECO:0000259" key="1">
    <source>
        <dbReference type="Pfam" id="PF01074"/>
    </source>
</evidence>
<evidence type="ECO:0000313" key="2">
    <source>
        <dbReference type="EMBL" id="RAJ08260.1"/>
    </source>
</evidence>
<dbReference type="GO" id="GO:0004559">
    <property type="term" value="F:alpha-mannosidase activity"/>
    <property type="evidence" value="ECO:0007669"/>
    <property type="project" value="InterPro"/>
</dbReference>
<dbReference type="Pfam" id="PF01074">
    <property type="entry name" value="Glyco_hydro_38N"/>
    <property type="match status" value="1"/>
</dbReference>
<keyword evidence="2" id="KW-0378">Hydrolase</keyword>
<protein>
    <submittedName>
        <fullName evidence="2">Glycosyl hydrolase family 38</fullName>
    </submittedName>
</protein>
<feature type="domain" description="Glycoside hydrolase family 38 N-terminal" evidence="1">
    <location>
        <begin position="282"/>
        <end position="568"/>
    </location>
</feature>
<evidence type="ECO:0000313" key="3">
    <source>
        <dbReference type="Proteomes" id="UP000249547"/>
    </source>
</evidence>
<sequence length="1087" mass="121929">MKKFLLLGLLACALHIAKGQSPFGQQTKWLSGYQNDLQGETLTYHSAYPDFVNQSLLTRATDGRKTIEWETAPVPANTKDKYVYFRWLASHSTGTNSGNRHFDLYLNGEKVVTITTEQGNKKPTWRFSNADSTTIAFVQVRTDGANDAHGIAYLRVPLARIKPGAKQRLMLIGQAQQSNDWFMTSKYTFEEKAELAAYPFLLKNGRQAVVMNVLHFGKNESLSVTIDKTQQHQFEVKDGMNSFEIAVPAVQATRNIAVVAKYADKVLFDGNLTMQPVIKREIHFIHHSHTDIGYSHLQPEVARIHTKNIRDAIRLVEKTKNYPEEAKFTWNVESLWAVENFLKEATPTEEQQFVQAVKSGRICLSALYANILTGLSMPEEIFHYTDYAEVLRKKYGIKIESAMISDVPGFAWTTVTGLSKGGVKYFSSGPNYLGNNHPYRGDRVGHFVKEWGDKPVWWQSPSGQEKVLFWTGGKGYSSWHGNAPGAIFQNGPKRIAEYLNDLAAHKYPYEMVQWRYNVVADNAPLDSTISDFVKQWNEKYASPTIVLNSADKMFEAFAARYGKDIPVVKGDITPYWEDGAASTATEEGANRVSSLQLQQITTLYSVLNPGKYNPQAFYEAWRNVLMFHEHTWGAHNSITQPGIPFVTEQWRIKKDFMLAGEQQTAALKVAVLDPLTDSSSTSIAVVNTLSWTRNGQVIFSSKAPVKSIADSKGKVYPLQQLKDGSYLFIAENLPPLSTTIYTLQNTPVKVHPSPFTITKTAISNGKVNVIWNSMNGSITTLEKDGVNYAASFREQGLNGYWYVPGMDPTQAVTNAAPEVIVEEVGPYRCVVRIQSSAPGTQKLVRVITMVANDDKVTIENMLEKSPTTTKEAMYFSFPFVQTMNKVTTDAGYGTLRYLEDQLPGSNRDFISTRRWLDASGEKRGVQLMMIEPFMMSPGMVDERLVINQQHKEWKTTAAPTAQWFSYVMNNYWHTNYKASQEGNSVFHYALRPHNGIANEEQEKAAMEFMQPLIAFPAKATLKATLPLCTLSNHHVVITSITPQPGGQLVVRLFNPLAVAQDTDLISRGNGTSSLSFQAFEVKEVVMK</sequence>
<dbReference type="InterPro" id="IPR027291">
    <property type="entry name" value="Glyco_hydro_38_N_sf"/>
</dbReference>
<dbReference type="OrthoDB" id="1049785at2"/>
<organism evidence="2 3">
    <name type="scientific">Chitinophaga skermanii</name>
    <dbReference type="NCBI Taxonomy" id="331697"/>
    <lineage>
        <taxon>Bacteria</taxon>
        <taxon>Pseudomonadati</taxon>
        <taxon>Bacteroidota</taxon>
        <taxon>Chitinophagia</taxon>
        <taxon>Chitinophagales</taxon>
        <taxon>Chitinophagaceae</taxon>
        <taxon>Chitinophaga</taxon>
    </lineage>
</organism>
<dbReference type="AlphaFoldDB" id="A0A327QV60"/>
<dbReference type="InterPro" id="IPR000602">
    <property type="entry name" value="Glyco_hydro_38_N"/>
</dbReference>
<dbReference type="Proteomes" id="UP000249547">
    <property type="component" value="Unassembled WGS sequence"/>
</dbReference>
<name>A0A327QV60_9BACT</name>
<dbReference type="SUPFAM" id="SSF74650">
    <property type="entry name" value="Galactose mutarotase-like"/>
    <property type="match status" value="1"/>
</dbReference>
<dbReference type="SUPFAM" id="SSF88713">
    <property type="entry name" value="Glycoside hydrolase/deacetylase"/>
    <property type="match status" value="1"/>
</dbReference>
<keyword evidence="3" id="KW-1185">Reference proteome</keyword>
<dbReference type="RefSeq" id="WP_111596426.1">
    <property type="nucleotide sequence ID" value="NZ_QLLL01000002.1"/>
</dbReference>
<dbReference type="InterPro" id="IPR011330">
    <property type="entry name" value="Glyco_hydro/deAcase_b/a-brl"/>
</dbReference>
<dbReference type="Gene3D" id="3.20.110.10">
    <property type="entry name" value="Glycoside hydrolase 38, N terminal domain"/>
    <property type="match status" value="1"/>
</dbReference>
<dbReference type="GO" id="GO:0030246">
    <property type="term" value="F:carbohydrate binding"/>
    <property type="evidence" value="ECO:0007669"/>
    <property type="project" value="InterPro"/>
</dbReference>
<gene>
    <name evidence="2" type="ORF">LX64_00907</name>
</gene>
<reference evidence="2 3" key="1">
    <citation type="submission" date="2018-06" db="EMBL/GenBank/DDBJ databases">
        <title>Genomic Encyclopedia of Archaeal and Bacterial Type Strains, Phase II (KMG-II): from individual species to whole genera.</title>
        <authorList>
            <person name="Goeker M."/>
        </authorList>
    </citation>
    <scope>NUCLEOTIDE SEQUENCE [LARGE SCALE GENOMIC DNA]</scope>
    <source>
        <strain evidence="2 3">DSM 23857</strain>
    </source>
</reference>
<dbReference type="InterPro" id="IPR011013">
    <property type="entry name" value="Gal_mutarotase_sf_dom"/>
</dbReference>
<proteinExistence type="predicted"/>
<comment type="caution">
    <text evidence="2">The sequence shown here is derived from an EMBL/GenBank/DDBJ whole genome shotgun (WGS) entry which is preliminary data.</text>
</comment>